<dbReference type="SMART" id="SM00220">
    <property type="entry name" value="S_TKc"/>
    <property type="match status" value="1"/>
</dbReference>
<feature type="domain" description="Protein kinase" evidence="6">
    <location>
        <begin position="64"/>
        <end position="390"/>
    </location>
</feature>
<protein>
    <recommendedName>
        <fullName evidence="6">Protein kinase domain-containing protein</fullName>
    </recommendedName>
</protein>
<evidence type="ECO:0000256" key="3">
    <source>
        <dbReference type="ARBA" id="ARBA00022741"/>
    </source>
</evidence>
<dbReference type="InterPro" id="IPR000719">
    <property type="entry name" value="Prot_kinase_dom"/>
</dbReference>
<dbReference type="Pfam" id="PF00069">
    <property type="entry name" value="Pkinase"/>
    <property type="match status" value="1"/>
</dbReference>
<sequence>MLSHLGSPTLPYLSDDHVDRGDLIDEYNDVALEIAEESENEARYGECPCQYYPIQIGEILNQTYRIFHKIHHGGFSTVWLAQDLKNQRNFAIKIMVSGSSGEHDYQMQTAIHQTVTDISHLVLYENVFLLRGPQSSHFAFVFPLFGPSVGSLVGKQLHIATRMHGAKQLLQALANLHKVGFVHRDINVMNVLWGSALPENLSVADKYKILGRPQRMLIQSDTWKQGEIVRPIQFPAALCSNMIYLADFGITTRVGDSTIPDGLPPFECCSPERLHGAIPHFSCDMWSYICVFSYLYFGFNLFPRLKDVVTYMGPLPKYLKGKYLWPQYSSDQWYDPNTAITASLEDRIRYRRPKIDSAERKLLMSILTRGFSLVPERRLTASQLLQDPDFNALIDIYCG</sequence>
<dbReference type="PROSITE" id="PS50011">
    <property type="entry name" value="PROTEIN_KINASE_DOM"/>
    <property type="match status" value="1"/>
</dbReference>
<dbReference type="GO" id="GO:0005524">
    <property type="term" value="F:ATP binding"/>
    <property type="evidence" value="ECO:0007669"/>
    <property type="project" value="UniProtKB-KW"/>
</dbReference>
<organism evidence="7 8">
    <name type="scientific">Emydomyces testavorans</name>
    <dbReference type="NCBI Taxonomy" id="2070801"/>
    <lineage>
        <taxon>Eukaryota</taxon>
        <taxon>Fungi</taxon>
        <taxon>Dikarya</taxon>
        <taxon>Ascomycota</taxon>
        <taxon>Pezizomycotina</taxon>
        <taxon>Eurotiomycetes</taxon>
        <taxon>Eurotiomycetidae</taxon>
        <taxon>Onygenales</taxon>
        <taxon>Nannizziopsiaceae</taxon>
        <taxon>Emydomyces</taxon>
    </lineage>
</organism>
<evidence type="ECO:0000313" key="7">
    <source>
        <dbReference type="EMBL" id="WEW59075.1"/>
    </source>
</evidence>
<dbReference type="Proteomes" id="UP001219355">
    <property type="component" value="Chromosome 2"/>
</dbReference>
<dbReference type="Gene3D" id="3.30.200.20">
    <property type="entry name" value="Phosphorylase Kinase, domain 1"/>
    <property type="match status" value="1"/>
</dbReference>
<dbReference type="PANTHER" id="PTHR45646">
    <property type="entry name" value="SERINE/THREONINE-PROTEIN KINASE DOA-RELATED"/>
    <property type="match status" value="1"/>
</dbReference>
<dbReference type="AlphaFoldDB" id="A0AAF0DLQ0"/>
<evidence type="ECO:0000256" key="2">
    <source>
        <dbReference type="ARBA" id="ARBA00022679"/>
    </source>
</evidence>
<reference evidence="7" key="1">
    <citation type="submission" date="2023-03" db="EMBL/GenBank/DDBJ databases">
        <title>Emydomyces testavorans Genome Sequence.</title>
        <authorList>
            <person name="Hoyer L."/>
        </authorList>
    </citation>
    <scope>NUCLEOTIDE SEQUENCE</scope>
    <source>
        <strain evidence="7">16-2883</strain>
    </source>
</reference>
<keyword evidence="5" id="KW-0067">ATP-binding</keyword>
<evidence type="ECO:0000259" key="6">
    <source>
        <dbReference type="PROSITE" id="PS50011"/>
    </source>
</evidence>
<evidence type="ECO:0000256" key="5">
    <source>
        <dbReference type="ARBA" id="ARBA00022840"/>
    </source>
</evidence>
<dbReference type="InterPro" id="IPR051175">
    <property type="entry name" value="CLK_kinases"/>
</dbReference>
<dbReference type="GO" id="GO:0005634">
    <property type="term" value="C:nucleus"/>
    <property type="evidence" value="ECO:0007669"/>
    <property type="project" value="TreeGrafter"/>
</dbReference>
<dbReference type="GO" id="GO:0004674">
    <property type="term" value="F:protein serine/threonine kinase activity"/>
    <property type="evidence" value="ECO:0007669"/>
    <property type="project" value="UniProtKB-KW"/>
</dbReference>
<keyword evidence="8" id="KW-1185">Reference proteome</keyword>
<keyword evidence="1" id="KW-0723">Serine/threonine-protein kinase</keyword>
<evidence type="ECO:0000256" key="4">
    <source>
        <dbReference type="ARBA" id="ARBA00022777"/>
    </source>
</evidence>
<evidence type="ECO:0000256" key="1">
    <source>
        <dbReference type="ARBA" id="ARBA00022527"/>
    </source>
</evidence>
<proteinExistence type="predicted"/>
<dbReference type="PANTHER" id="PTHR45646:SF11">
    <property type="entry name" value="SERINE_THREONINE-PROTEIN KINASE DOA"/>
    <property type="match status" value="1"/>
</dbReference>
<dbReference type="GO" id="GO:0043484">
    <property type="term" value="P:regulation of RNA splicing"/>
    <property type="evidence" value="ECO:0007669"/>
    <property type="project" value="TreeGrafter"/>
</dbReference>
<dbReference type="InterPro" id="IPR011009">
    <property type="entry name" value="Kinase-like_dom_sf"/>
</dbReference>
<keyword evidence="3" id="KW-0547">Nucleotide-binding</keyword>
<keyword evidence="2" id="KW-0808">Transferase</keyword>
<dbReference type="Gene3D" id="1.10.510.10">
    <property type="entry name" value="Transferase(Phosphotransferase) domain 1"/>
    <property type="match status" value="1"/>
</dbReference>
<dbReference type="EMBL" id="CP120628">
    <property type="protein sequence ID" value="WEW59075.1"/>
    <property type="molecule type" value="Genomic_DNA"/>
</dbReference>
<dbReference type="SUPFAM" id="SSF56112">
    <property type="entry name" value="Protein kinase-like (PK-like)"/>
    <property type="match status" value="1"/>
</dbReference>
<gene>
    <name evidence="7" type="ORF">PRK78_004544</name>
</gene>
<accession>A0AAF0DLQ0</accession>
<name>A0AAF0DLQ0_9EURO</name>
<keyword evidence="4" id="KW-0418">Kinase</keyword>
<evidence type="ECO:0000313" key="8">
    <source>
        <dbReference type="Proteomes" id="UP001219355"/>
    </source>
</evidence>